<accession>A0AAU7QJD1</accession>
<gene>
    <name evidence="3" type="ORF">ABNK63_09755</name>
</gene>
<evidence type="ECO:0000256" key="1">
    <source>
        <dbReference type="SAM" id="MobiDB-lite"/>
    </source>
</evidence>
<evidence type="ECO:0000313" key="3">
    <source>
        <dbReference type="EMBL" id="XBS88698.1"/>
    </source>
</evidence>
<protein>
    <submittedName>
        <fullName evidence="3">Uncharacterized protein</fullName>
    </submittedName>
</protein>
<proteinExistence type="predicted"/>
<feature type="signal peptide" evidence="2">
    <location>
        <begin position="1"/>
        <end position="30"/>
    </location>
</feature>
<evidence type="ECO:0000256" key="2">
    <source>
        <dbReference type="SAM" id="SignalP"/>
    </source>
</evidence>
<dbReference type="RefSeq" id="WP_040673271.1">
    <property type="nucleotide sequence ID" value="NZ_CP157948.1"/>
</dbReference>
<reference evidence="3" key="1">
    <citation type="submission" date="2024-06" db="EMBL/GenBank/DDBJ databases">
        <authorList>
            <person name="Sun Y."/>
        </authorList>
    </citation>
    <scope>NUCLEOTIDE SEQUENCE</scope>
    <source>
        <strain evidence="3">IGA1.0</strain>
    </source>
</reference>
<dbReference type="AlphaFoldDB" id="A0AAU7QJD1"/>
<feature type="chain" id="PRO_5043975192" evidence="2">
    <location>
        <begin position="31"/>
        <end position="139"/>
    </location>
</feature>
<organism evidence="3">
    <name type="scientific">Rhodanobacter sp. IGA1.0</name>
    <dbReference type="NCBI Taxonomy" id="3158582"/>
    <lineage>
        <taxon>Bacteria</taxon>
        <taxon>Pseudomonadati</taxon>
        <taxon>Pseudomonadota</taxon>
        <taxon>Gammaproteobacteria</taxon>
        <taxon>Lysobacterales</taxon>
        <taxon>Rhodanobacteraceae</taxon>
        <taxon>Rhodanobacter</taxon>
    </lineage>
</organism>
<dbReference type="EMBL" id="CP157948">
    <property type="protein sequence ID" value="XBS88698.1"/>
    <property type="molecule type" value="Genomic_DNA"/>
</dbReference>
<feature type="compositionally biased region" description="Basic and acidic residues" evidence="1">
    <location>
        <begin position="88"/>
        <end position="117"/>
    </location>
</feature>
<name>A0AAU7QJD1_9GAMM</name>
<feature type="region of interest" description="Disordered" evidence="1">
    <location>
        <begin position="50"/>
        <end position="139"/>
    </location>
</feature>
<keyword evidence="2" id="KW-0732">Signal</keyword>
<sequence length="139" mass="15537">MTNTRLDRYSRTTRLLMAGLVALVPPGTAAAWQSTVQPVIRPVSPSVRFQQAAQQQKTRDDLQQSQLQQQLHNAVQDTAKRPSANDPRALEQLDKAQQAQRDRDRAAQQDLLDRQRDQQNVQPLPRVVPKALPTSAQGG</sequence>